<dbReference type="PROSITE" id="PS00237">
    <property type="entry name" value="G_PROTEIN_RECEP_F1_1"/>
    <property type="match status" value="1"/>
</dbReference>
<keyword evidence="6 10" id="KW-0472">Membrane</keyword>
<feature type="transmembrane region" description="Helical" evidence="10">
    <location>
        <begin position="34"/>
        <end position="61"/>
    </location>
</feature>
<feature type="transmembrane region" description="Helical" evidence="10">
    <location>
        <begin position="110"/>
        <end position="129"/>
    </location>
</feature>
<dbReference type="Pfam" id="PF00001">
    <property type="entry name" value="7tm_1"/>
    <property type="match status" value="1"/>
</dbReference>
<keyword evidence="3 9" id="KW-0812">Transmembrane</keyword>
<evidence type="ECO:0000259" key="11">
    <source>
        <dbReference type="PROSITE" id="PS50262"/>
    </source>
</evidence>
<dbReference type="OMA" id="CSGHESW"/>
<dbReference type="InterPro" id="IPR017452">
    <property type="entry name" value="GPCR_Rhodpsn_7TM"/>
</dbReference>
<accession>A0A3B5QBB9</accession>
<comment type="similarity">
    <text evidence="9">Belongs to the G-protein coupled receptor 1 family.</text>
</comment>
<reference evidence="13" key="2">
    <citation type="journal article" date="2013" name="Nat. Genet.">
        <title>The genome of the platyfish, Xiphophorus maculatus, provides insights into evolutionary adaptation and several complex traits.</title>
        <authorList>
            <person name="Schartl M."/>
            <person name="Walter R.B."/>
            <person name="Shen Y."/>
            <person name="Garcia T."/>
            <person name="Catchen J."/>
            <person name="Amores A."/>
            <person name="Braasch I."/>
            <person name="Chalopin D."/>
            <person name="Volff J.N."/>
            <person name="Lesch K.P."/>
            <person name="Bisazza A."/>
            <person name="Minx P."/>
            <person name="Hillier L."/>
            <person name="Wilson R.K."/>
            <person name="Fuerstenberg S."/>
            <person name="Boore J."/>
            <person name="Searle S."/>
            <person name="Postlethwait J.H."/>
            <person name="Warren W.C."/>
        </authorList>
    </citation>
    <scope>NUCLEOTIDE SEQUENCE [LARGE SCALE GENOMIC DNA]</scope>
    <source>
        <strain evidence="13">JP 163 A</strain>
    </source>
</reference>
<evidence type="ECO:0000256" key="9">
    <source>
        <dbReference type="RuleBase" id="RU000688"/>
    </source>
</evidence>
<keyword evidence="13" id="KW-1185">Reference proteome</keyword>
<sequence length="205" mass="23024">MFSFTLDLRTENMVEDQRLCNESAELHGQTVTSYILNAFVVTWSILIICGNLLVIISVVYFKQLHTPTNYLILSLAVTDLLVGALVLPFSTILSLSSCWNSSYLLCKMRGLFDILLCASSILNLCCISIDRYYAVCHPLTYRSKMNVRAILAMILVSWALSALLAISITGRGKCKKYCSKALLCCKNNSFFRNILLFCCVPLYLL</sequence>
<dbReference type="GO" id="GO:0001594">
    <property type="term" value="F:trace-amine receptor activity"/>
    <property type="evidence" value="ECO:0007669"/>
    <property type="project" value="TreeGrafter"/>
</dbReference>
<evidence type="ECO:0000256" key="8">
    <source>
        <dbReference type="ARBA" id="ARBA00023224"/>
    </source>
</evidence>
<reference evidence="13" key="1">
    <citation type="submission" date="2012-01" db="EMBL/GenBank/DDBJ databases">
        <authorList>
            <person name="Walter R."/>
            <person name="Schartl M."/>
            <person name="Warren W."/>
        </authorList>
    </citation>
    <scope>NUCLEOTIDE SEQUENCE [LARGE SCALE GENOMIC DNA]</scope>
    <source>
        <strain evidence="13">JP 163 A</strain>
    </source>
</reference>
<dbReference type="Ensembl" id="ENSXMAT00000028014.1">
    <property type="protein sequence ID" value="ENSXMAP00000027481.1"/>
    <property type="gene ID" value="ENSXMAG00000020827.1"/>
</dbReference>
<dbReference type="AlphaFoldDB" id="A0A3B5QBB9"/>
<dbReference type="InterPro" id="IPR000276">
    <property type="entry name" value="GPCR_Rhodpsn"/>
</dbReference>
<dbReference type="InterPro" id="IPR050569">
    <property type="entry name" value="TAAR"/>
</dbReference>
<dbReference type="PANTHER" id="PTHR24249:SF415">
    <property type="entry name" value="TRACE AMINE-ASSOCIATED RECEPTOR 1"/>
    <property type="match status" value="1"/>
</dbReference>
<dbReference type="InParanoid" id="A0A3B5QBB9"/>
<keyword evidence="5 9" id="KW-0297">G-protein coupled receptor</keyword>
<evidence type="ECO:0000256" key="7">
    <source>
        <dbReference type="ARBA" id="ARBA00023170"/>
    </source>
</evidence>
<evidence type="ECO:0000256" key="2">
    <source>
        <dbReference type="ARBA" id="ARBA00022475"/>
    </source>
</evidence>
<dbReference type="GeneTree" id="ENSGT00950000182934"/>
<evidence type="ECO:0000313" key="13">
    <source>
        <dbReference type="Proteomes" id="UP000002852"/>
    </source>
</evidence>
<dbReference type="SUPFAM" id="SSF81321">
    <property type="entry name" value="Family A G protein-coupled receptor-like"/>
    <property type="match status" value="1"/>
</dbReference>
<keyword evidence="7 9" id="KW-0675">Receptor</keyword>
<dbReference type="Proteomes" id="UP000002852">
    <property type="component" value="Unassembled WGS sequence"/>
</dbReference>
<proteinExistence type="inferred from homology"/>
<keyword evidence="4 10" id="KW-1133">Transmembrane helix</keyword>
<evidence type="ECO:0000256" key="4">
    <source>
        <dbReference type="ARBA" id="ARBA00022989"/>
    </source>
</evidence>
<evidence type="ECO:0000256" key="1">
    <source>
        <dbReference type="ARBA" id="ARBA00004651"/>
    </source>
</evidence>
<evidence type="ECO:0000313" key="12">
    <source>
        <dbReference type="Ensembl" id="ENSXMAP00000027481.1"/>
    </source>
</evidence>
<dbReference type="Gene3D" id="1.20.1070.10">
    <property type="entry name" value="Rhodopsin 7-helix transmembrane proteins"/>
    <property type="match status" value="1"/>
</dbReference>
<feature type="domain" description="G-protein coupled receptors family 1 profile" evidence="11">
    <location>
        <begin position="50"/>
        <end position="205"/>
    </location>
</feature>
<evidence type="ECO:0000256" key="6">
    <source>
        <dbReference type="ARBA" id="ARBA00023136"/>
    </source>
</evidence>
<dbReference type="PRINTS" id="PR00237">
    <property type="entry name" value="GPCRRHODOPSN"/>
</dbReference>
<evidence type="ECO:0000256" key="10">
    <source>
        <dbReference type="SAM" id="Phobius"/>
    </source>
</evidence>
<comment type="subcellular location">
    <subcellularLocation>
        <location evidence="1">Cell membrane</location>
        <topology evidence="1">Multi-pass membrane protein</topology>
    </subcellularLocation>
</comment>
<dbReference type="PROSITE" id="PS50262">
    <property type="entry name" value="G_PROTEIN_RECEP_F1_2"/>
    <property type="match status" value="1"/>
</dbReference>
<dbReference type="GO" id="GO:0005886">
    <property type="term" value="C:plasma membrane"/>
    <property type="evidence" value="ECO:0007669"/>
    <property type="project" value="UniProtKB-SubCell"/>
</dbReference>
<feature type="transmembrane region" description="Helical" evidence="10">
    <location>
        <begin position="70"/>
        <end position="90"/>
    </location>
</feature>
<feature type="transmembrane region" description="Helical" evidence="10">
    <location>
        <begin position="150"/>
        <end position="170"/>
    </location>
</feature>
<evidence type="ECO:0000256" key="5">
    <source>
        <dbReference type="ARBA" id="ARBA00023040"/>
    </source>
</evidence>
<keyword evidence="2" id="KW-1003">Cell membrane</keyword>
<reference evidence="12" key="4">
    <citation type="submission" date="2025-09" db="UniProtKB">
        <authorList>
            <consortium name="Ensembl"/>
        </authorList>
    </citation>
    <scope>IDENTIFICATION</scope>
    <source>
        <strain evidence="12">JP 163 A</strain>
    </source>
</reference>
<keyword evidence="8 9" id="KW-0807">Transducer</keyword>
<dbReference type="PANTHER" id="PTHR24249">
    <property type="entry name" value="HISTAMINE RECEPTOR-RELATED G-PROTEIN COUPLED RECEPTOR"/>
    <property type="match status" value="1"/>
</dbReference>
<protein>
    <recommendedName>
        <fullName evidence="11">G-protein coupled receptors family 1 profile domain-containing protein</fullName>
    </recommendedName>
</protein>
<reference evidence="12" key="3">
    <citation type="submission" date="2025-08" db="UniProtKB">
        <authorList>
            <consortium name="Ensembl"/>
        </authorList>
    </citation>
    <scope>IDENTIFICATION</scope>
    <source>
        <strain evidence="12">JP 163 A</strain>
    </source>
</reference>
<evidence type="ECO:0000256" key="3">
    <source>
        <dbReference type="ARBA" id="ARBA00022692"/>
    </source>
</evidence>
<name>A0A3B5QBB9_XIPMA</name>
<organism evidence="12 13">
    <name type="scientific">Xiphophorus maculatus</name>
    <name type="common">Southern platyfish</name>
    <name type="synonym">Platypoecilus maculatus</name>
    <dbReference type="NCBI Taxonomy" id="8083"/>
    <lineage>
        <taxon>Eukaryota</taxon>
        <taxon>Metazoa</taxon>
        <taxon>Chordata</taxon>
        <taxon>Craniata</taxon>
        <taxon>Vertebrata</taxon>
        <taxon>Euteleostomi</taxon>
        <taxon>Actinopterygii</taxon>
        <taxon>Neopterygii</taxon>
        <taxon>Teleostei</taxon>
        <taxon>Neoteleostei</taxon>
        <taxon>Acanthomorphata</taxon>
        <taxon>Ovalentaria</taxon>
        <taxon>Atherinomorphae</taxon>
        <taxon>Cyprinodontiformes</taxon>
        <taxon>Poeciliidae</taxon>
        <taxon>Poeciliinae</taxon>
        <taxon>Xiphophorus</taxon>
    </lineage>
</organism>